<dbReference type="AlphaFoldDB" id="A0AAQ3Q5U7"/>
<accession>A0AAQ3Q5U7</accession>
<dbReference type="InterPro" id="IPR012337">
    <property type="entry name" value="RNaseH-like_sf"/>
</dbReference>
<dbReference type="SUPFAM" id="SSF53098">
    <property type="entry name" value="Ribonuclease H-like"/>
    <property type="match status" value="1"/>
</dbReference>
<dbReference type="InterPro" id="IPR025398">
    <property type="entry name" value="DUF4371"/>
</dbReference>
<dbReference type="PANTHER" id="PTHR11697:SF230">
    <property type="entry name" value="ZINC FINGER, MYM DOMAIN CONTAINING 1"/>
    <property type="match status" value="1"/>
</dbReference>
<reference evidence="2 3" key="1">
    <citation type="submission" date="2023-10" db="EMBL/GenBank/DDBJ databases">
        <title>Chromosome-scale genome assembly provides insights into flower coloration mechanisms of Canna indica.</title>
        <authorList>
            <person name="Li C."/>
        </authorList>
    </citation>
    <scope>NUCLEOTIDE SEQUENCE [LARGE SCALE GENOMIC DNA]</scope>
    <source>
        <tissue evidence="2">Flower</tissue>
    </source>
</reference>
<proteinExistence type="predicted"/>
<dbReference type="PANTHER" id="PTHR11697">
    <property type="entry name" value="GENERAL TRANSCRIPTION FACTOR 2-RELATED ZINC FINGER PROTEIN"/>
    <property type="match status" value="1"/>
</dbReference>
<dbReference type="Pfam" id="PF14291">
    <property type="entry name" value="DUF4371"/>
    <property type="match status" value="2"/>
</dbReference>
<feature type="domain" description="DUF4371" evidence="1">
    <location>
        <begin position="70"/>
        <end position="110"/>
    </location>
</feature>
<feature type="domain" description="DUF4371" evidence="1">
    <location>
        <begin position="4"/>
        <end position="69"/>
    </location>
</feature>
<keyword evidence="3" id="KW-1185">Reference proteome</keyword>
<evidence type="ECO:0000259" key="1">
    <source>
        <dbReference type="Pfam" id="PF14291"/>
    </source>
</evidence>
<dbReference type="EMBL" id="CP136891">
    <property type="protein sequence ID" value="WOK97615.1"/>
    <property type="molecule type" value="Genomic_DNA"/>
</dbReference>
<organism evidence="2 3">
    <name type="scientific">Canna indica</name>
    <name type="common">Indian-shot</name>
    <dbReference type="NCBI Taxonomy" id="4628"/>
    <lineage>
        <taxon>Eukaryota</taxon>
        <taxon>Viridiplantae</taxon>
        <taxon>Streptophyta</taxon>
        <taxon>Embryophyta</taxon>
        <taxon>Tracheophyta</taxon>
        <taxon>Spermatophyta</taxon>
        <taxon>Magnoliopsida</taxon>
        <taxon>Liliopsida</taxon>
        <taxon>Zingiberales</taxon>
        <taxon>Cannaceae</taxon>
        <taxon>Canna</taxon>
    </lineage>
</organism>
<evidence type="ECO:0000313" key="2">
    <source>
        <dbReference type="EMBL" id="WOK97615.1"/>
    </source>
</evidence>
<protein>
    <submittedName>
        <fullName evidence="2">Zinc finger MYM-type protein 1-like</fullName>
    </submittedName>
</protein>
<dbReference type="InterPro" id="IPR055298">
    <property type="entry name" value="AtLOH3-like"/>
</dbReference>
<evidence type="ECO:0000313" key="3">
    <source>
        <dbReference type="Proteomes" id="UP001327560"/>
    </source>
</evidence>
<dbReference type="Proteomes" id="UP001327560">
    <property type="component" value="Chromosome 2"/>
</dbReference>
<gene>
    <name evidence="2" type="ORF">Cni_G06323</name>
</gene>
<sequence length="242" mass="26853">MDNLETLKFAAMLNKKISDVVLKNAPENHKLIAPSIQKDITQTCADLTVKAIVDDIGDDYFALLVDEAHTTARSLKAAIDRLFSKLGLSLSKCRGQCYDGASNMSSKFNGLKSLILANNKSAYYIHCFAHQLQLALIKVAKHHRKVQEFFDMLQKMATVVRGSCKRKDSLRDKQYELIVQNIASGETTTGIGLNQETTLKRPGDTRWGSYYATVGSVTSLFSPLVSLMNEIEEDPDNTSART</sequence>
<name>A0AAQ3Q5U7_9LILI</name>